<keyword evidence="4" id="KW-1185">Reference proteome</keyword>
<dbReference type="EMBL" id="PDCP01000002">
    <property type="protein sequence ID" value="PEG42628.1"/>
    <property type="molecule type" value="Genomic_DNA"/>
</dbReference>
<evidence type="ECO:0000313" key="3">
    <source>
        <dbReference type="EMBL" id="PEG42628.1"/>
    </source>
</evidence>
<name>A0A2A7NGN4_MYCAG</name>
<dbReference type="Proteomes" id="UP000220914">
    <property type="component" value="Unassembled WGS sequence"/>
</dbReference>
<protein>
    <submittedName>
        <fullName evidence="2">Membrane protein</fullName>
    </submittedName>
</protein>
<keyword evidence="1" id="KW-0472">Membrane</keyword>
<evidence type="ECO:0000313" key="5">
    <source>
        <dbReference type="Proteomes" id="UP000465302"/>
    </source>
</evidence>
<dbReference type="OrthoDB" id="4764834at2"/>
<organism evidence="3 4">
    <name type="scientific">Mycolicibacterium agri</name>
    <name type="common">Mycobacterium agri</name>
    <dbReference type="NCBI Taxonomy" id="36811"/>
    <lineage>
        <taxon>Bacteria</taxon>
        <taxon>Bacillati</taxon>
        <taxon>Actinomycetota</taxon>
        <taxon>Actinomycetes</taxon>
        <taxon>Mycobacteriales</taxon>
        <taxon>Mycobacteriaceae</taxon>
        <taxon>Mycolicibacterium</taxon>
    </lineage>
</organism>
<reference evidence="2 5" key="2">
    <citation type="journal article" date="2019" name="Emerg. Microbes Infect.">
        <title>Comprehensive subspecies identification of 175 nontuberculous mycobacteria species based on 7547 genomic profiles.</title>
        <authorList>
            <person name="Matsumoto Y."/>
            <person name="Kinjo T."/>
            <person name="Motooka D."/>
            <person name="Nabeya D."/>
            <person name="Jung N."/>
            <person name="Uechi K."/>
            <person name="Horii T."/>
            <person name="Iida T."/>
            <person name="Fujita J."/>
            <person name="Nakamura S."/>
        </authorList>
    </citation>
    <scope>NUCLEOTIDE SEQUENCE [LARGE SCALE GENOMIC DNA]</scope>
    <source>
        <strain evidence="2 5">JCM 6377</strain>
    </source>
</reference>
<reference evidence="2" key="3">
    <citation type="submission" date="2020-02" db="EMBL/GenBank/DDBJ databases">
        <authorList>
            <person name="Matsumoto Y."/>
            <person name="Motooka D."/>
            <person name="Nakamura S."/>
        </authorList>
    </citation>
    <scope>NUCLEOTIDE SEQUENCE</scope>
    <source>
        <strain evidence="2">JCM 6377</strain>
    </source>
</reference>
<gene>
    <name evidence="3" type="ORF">CQY20_01115</name>
    <name evidence="2" type="ORF">MAGR_40420</name>
</gene>
<keyword evidence="1" id="KW-0812">Transmembrane</keyword>
<feature type="transmembrane region" description="Helical" evidence="1">
    <location>
        <begin position="48"/>
        <end position="69"/>
    </location>
</feature>
<comment type="caution">
    <text evidence="3">The sequence shown here is derived from an EMBL/GenBank/DDBJ whole genome shotgun (WGS) entry which is preliminary data.</text>
</comment>
<sequence>MSQRRRVAVELVLAVVAAAGAVWSWFAAQSVVTVAPVLEGEPQTTSVAYYPPLLVLMLLLATVAGVLAIDGVARLRRR</sequence>
<dbReference type="AlphaFoldDB" id="A0A2A7NGN4"/>
<proteinExistence type="predicted"/>
<evidence type="ECO:0000256" key="1">
    <source>
        <dbReference type="SAM" id="Phobius"/>
    </source>
</evidence>
<reference evidence="3 4" key="1">
    <citation type="submission" date="2017-10" db="EMBL/GenBank/DDBJ databases">
        <title>The new phylogeny of genus Mycobacterium.</title>
        <authorList>
            <person name="Tortoli E."/>
            <person name="Trovato A."/>
            <person name="Cirillo D.M."/>
        </authorList>
    </citation>
    <scope>NUCLEOTIDE SEQUENCE [LARGE SCALE GENOMIC DNA]</scope>
    <source>
        <strain evidence="3 4">CCUG37673</strain>
    </source>
</reference>
<dbReference type="RefSeq" id="WP_097937815.1">
    <property type="nucleotide sequence ID" value="NZ_BLKS01000001.1"/>
</dbReference>
<keyword evidence="1" id="KW-1133">Transmembrane helix</keyword>
<dbReference type="Proteomes" id="UP000465302">
    <property type="component" value="Unassembled WGS sequence"/>
</dbReference>
<dbReference type="EMBL" id="BLKS01000001">
    <property type="protein sequence ID" value="GFG52601.1"/>
    <property type="molecule type" value="Genomic_DNA"/>
</dbReference>
<evidence type="ECO:0000313" key="4">
    <source>
        <dbReference type="Proteomes" id="UP000220914"/>
    </source>
</evidence>
<accession>A0A2A7NGN4</accession>
<evidence type="ECO:0000313" key="2">
    <source>
        <dbReference type="EMBL" id="GFG52601.1"/>
    </source>
</evidence>
<feature type="transmembrane region" description="Helical" evidence="1">
    <location>
        <begin position="7"/>
        <end position="28"/>
    </location>
</feature>